<name>A0ABQ9IKA8_9NEOP</name>
<dbReference type="Proteomes" id="UP001159363">
    <property type="component" value="Chromosome 1"/>
</dbReference>
<evidence type="ECO:0000313" key="2">
    <source>
        <dbReference type="Proteomes" id="UP001159363"/>
    </source>
</evidence>
<proteinExistence type="predicted"/>
<dbReference type="SUPFAM" id="SSF53098">
    <property type="entry name" value="Ribonuclease H-like"/>
    <property type="match status" value="1"/>
</dbReference>
<accession>A0ABQ9IKA8</accession>
<evidence type="ECO:0008006" key="3">
    <source>
        <dbReference type="Google" id="ProtNLM"/>
    </source>
</evidence>
<comment type="caution">
    <text evidence="1">The sequence shown here is derived from an EMBL/GenBank/DDBJ whole genome shotgun (WGS) entry which is preliminary data.</text>
</comment>
<dbReference type="InterPro" id="IPR036397">
    <property type="entry name" value="RNaseH_sf"/>
</dbReference>
<organism evidence="1 2">
    <name type="scientific">Dryococelus australis</name>
    <dbReference type="NCBI Taxonomy" id="614101"/>
    <lineage>
        <taxon>Eukaryota</taxon>
        <taxon>Metazoa</taxon>
        <taxon>Ecdysozoa</taxon>
        <taxon>Arthropoda</taxon>
        <taxon>Hexapoda</taxon>
        <taxon>Insecta</taxon>
        <taxon>Pterygota</taxon>
        <taxon>Neoptera</taxon>
        <taxon>Polyneoptera</taxon>
        <taxon>Phasmatodea</taxon>
        <taxon>Verophasmatodea</taxon>
        <taxon>Anareolatae</taxon>
        <taxon>Phasmatidae</taxon>
        <taxon>Eurycanthinae</taxon>
        <taxon>Dryococelus</taxon>
    </lineage>
</organism>
<dbReference type="InterPro" id="IPR012337">
    <property type="entry name" value="RNaseH-like_sf"/>
</dbReference>
<sequence>MKKANIARKTFKVSIKPSFLKLVSVDIFVLLPTIKTGVKYVFVMVDFFSKYTKLFPIAQANTETLLNKLMFREVGYYVPARPRSRREGVIRVAHARLATHRSCAQGMQCFRPNALLCKLDLKCGKSDHSSQFTSEFWQKTLKNLNIVPTTPLLSVILRKGVCRQLATSFSRIVIRINKYSGTVDLNQLSKRNENINIKENRQKKKSIRKLTKVTKLKAGDLVFRRTCPISSLWSNITKKLFGLYVGQYRIQSVVNENCYTLEMLEGKELVCRGPVNECILLAKLRALGANLFPSCASPFSPPTLDNIKQCIPPPDLLLLPHIVCLYNLCFSSKAVELLHLQLYSSHVGRCHFLWQFDPAESKKLWYNDLCVNVKWWVKWDPLEENRLVSFVMVLRGNQCGREIAHRWFVCSATSMVCIDIYPLEMFAVMLGMEELGSSAMGLNDLNG</sequence>
<keyword evidence="2" id="KW-1185">Reference proteome</keyword>
<dbReference type="Gene3D" id="3.30.420.10">
    <property type="entry name" value="Ribonuclease H-like superfamily/Ribonuclease H"/>
    <property type="match status" value="1"/>
</dbReference>
<dbReference type="EMBL" id="JARBHB010000001">
    <property type="protein sequence ID" value="KAJ8897122.1"/>
    <property type="molecule type" value="Genomic_DNA"/>
</dbReference>
<evidence type="ECO:0000313" key="1">
    <source>
        <dbReference type="EMBL" id="KAJ8897122.1"/>
    </source>
</evidence>
<protein>
    <recommendedName>
        <fullName evidence="3">Integrase catalytic domain-containing protein</fullName>
    </recommendedName>
</protein>
<reference evidence="1 2" key="1">
    <citation type="submission" date="2023-02" db="EMBL/GenBank/DDBJ databases">
        <title>LHISI_Scaffold_Assembly.</title>
        <authorList>
            <person name="Stuart O.P."/>
            <person name="Cleave R."/>
            <person name="Magrath M.J.L."/>
            <person name="Mikheyev A.S."/>
        </authorList>
    </citation>
    <scope>NUCLEOTIDE SEQUENCE [LARGE SCALE GENOMIC DNA]</scope>
    <source>
        <strain evidence="1">Daus_M_001</strain>
        <tissue evidence="1">Leg muscle</tissue>
    </source>
</reference>
<gene>
    <name evidence="1" type="ORF">PR048_002468</name>
</gene>